<dbReference type="PROSITE" id="PS50949">
    <property type="entry name" value="HTH_GNTR"/>
    <property type="match status" value="1"/>
</dbReference>
<dbReference type="InterPro" id="IPR000524">
    <property type="entry name" value="Tscrpt_reg_HTH_GntR"/>
</dbReference>
<evidence type="ECO:0000313" key="6">
    <source>
        <dbReference type="Proteomes" id="UP000298631"/>
    </source>
</evidence>
<dbReference type="Gene3D" id="1.10.10.10">
    <property type="entry name" value="Winged helix-like DNA-binding domain superfamily/Winged helix DNA-binding domain"/>
    <property type="match status" value="1"/>
</dbReference>
<dbReference type="InterPro" id="IPR036390">
    <property type="entry name" value="WH_DNA-bd_sf"/>
</dbReference>
<reference evidence="5 6" key="1">
    <citation type="submission" date="2019-05" db="EMBL/GenBank/DDBJ databases">
        <title>Pseudorhodobacter turbinis sp. nov., isolated from the gut of the Korean turban shell.</title>
        <authorList>
            <person name="Jeong Y.-S."/>
            <person name="Kang W.-R."/>
            <person name="Bae J.-W."/>
        </authorList>
    </citation>
    <scope>NUCLEOTIDE SEQUENCE [LARGE SCALE GENOMIC DNA]</scope>
    <source>
        <strain evidence="5 6">S12M18</strain>
        <plasmid evidence="5 6">unnamed1</plasmid>
    </source>
</reference>
<dbReference type="AlphaFoldDB" id="A0A4P8EJB1"/>
<dbReference type="Pfam" id="PF00392">
    <property type="entry name" value="GntR"/>
    <property type="match status" value="1"/>
</dbReference>
<dbReference type="RefSeq" id="WP_137194857.1">
    <property type="nucleotide sequence ID" value="NZ_CP039965.1"/>
</dbReference>
<dbReference type="InterPro" id="IPR011663">
    <property type="entry name" value="UTRA"/>
</dbReference>
<dbReference type="InterPro" id="IPR050679">
    <property type="entry name" value="Bact_HTH_transcr_reg"/>
</dbReference>
<feature type="domain" description="HTH gntR-type" evidence="4">
    <location>
        <begin position="3"/>
        <end position="71"/>
    </location>
</feature>
<keyword evidence="6" id="KW-1185">Reference proteome</keyword>
<dbReference type="SMART" id="SM00866">
    <property type="entry name" value="UTRA"/>
    <property type="match status" value="1"/>
</dbReference>
<protein>
    <submittedName>
        <fullName evidence="5">UTRA domain-containing protein</fullName>
    </submittedName>
</protein>
<dbReference type="Proteomes" id="UP000298631">
    <property type="component" value="Plasmid unnamed1"/>
</dbReference>
<name>A0A4P8EJB1_9RHOB</name>
<dbReference type="Gene3D" id="3.40.1410.10">
    <property type="entry name" value="Chorismate lyase-like"/>
    <property type="match status" value="1"/>
</dbReference>
<dbReference type="GO" id="GO:0003677">
    <property type="term" value="F:DNA binding"/>
    <property type="evidence" value="ECO:0007669"/>
    <property type="project" value="UniProtKB-KW"/>
</dbReference>
<dbReference type="OrthoDB" id="9808698at2"/>
<proteinExistence type="predicted"/>
<dbReference type="InterPro" id="IPR028978">
    <property type="entry name" value="Chorismate_lyase_/UTRA_dom_sf"/>
</dbReference>
<evidence type="ECO:0000256" key="3">
    <source>
        <dbReference type="ARBA" id="ARBA00023163"/>
    </source>
</evidence>
<dbReference type="PANTHER" id="PTHR44846">
    <property type="entry name" value="MANNOSYL-D-GLYCERATE TRANSPORT/METABOLISM SYSTEM REPRESSOR MNGR-RELATED"/>
    <property type="match status" value="1"/>
</dbReference>
<dbReference type="PRINTS" id="PR00035">
    <property type="entry name" value="HTHGNTR"/>
</dbReference>
<dbReference type="SUPFAM" id="SSF64288">
    <property type="entry name" value="Chorismate lyase-like"/>
    <property type="match status" value="1"/>
</dbReference>
<geneLocation type="plasmid" evidence="5 6">
    <name>unnamed1</name>
</geneLocation>
<evidence type="ECO:0000256" key="1">
    <source>
        <dbReference type="ARBA" id="ARBA00023015"/>
    </source>
</evidence>
<gene>
    <name evidence="5" type="ORF">EOK75_14760</name>
</gene>
<sequence>MTSTTWQSVQAEALRRIRSREWPPGGQIPHEADLAEELGCSRGTVNRALRDLAEAGLLERRRKAGTRVPLNPVRKATLEIPIIRQDVEGRGQTYGYRLLATREAAPPPEICERLSLKPDTAMIHVLALHLADDLPFCLEDRWINLRVVPEIAQTDLTKISANEWLVQNAAFSAGSFAFGAIAAPEATAKWLDCPIGAPLFTLDRTTWAAALPITSVRLCYIPGYQMRAEI</sequence>
<dbReference type="SUPFAM" id="SSF46785">
    <property type="entry name" value="Winged helix' DNA-binding domain"/>
    <property type="match status" value="1"/>
</dbReference>
<dbReference type="PANTHER" id="PTHR44846:SF16">
    <property type="entry name" value="TRANSCRIPTIONAL REGULATOR PHNF-RELATED"/>
    <property type="match status" value="1"/>
</dbReference>
<keyword evidence="5" id="KW-0614">Plasmid</keyword>
<organism evidence="5 6">
    <name type="scientific">Pseudorhodobacter turbinis</name>
    <dbReference type="NCBI Taxonomy" id="2500533"/>
    <lineage>
        <taxon>Bacteria</taxon>
        <taxon>Pseudomonadati</taxon>
        <taxon>Pseudomonadota</taxon>
        <taxon>Alphaproteobacteria</taxon>
        <taxon>Rhodobacterales</taxon>
        <taxon>Paracoccaceae</taxon>
        <taxon>Pseudorhodobacter</taxon>
    </lineage>
</organism>
<evidence type="ECO:0000259" key="4">
    <source>
        <dbReference type="PROSITE" id="PS50949"/>
    </source>
</evidence>
<dbReference type="InterPro" id="IPR036388">
    <property type="entry name" value="WH-like_DNA-bd_sf"/>
</dbReference>
<keyword evidence="1" id="KW-0805">Transcription regulation</keyword>
<dbReference type="KEGG" id="pseb:EOK75_14760"/>
<dbReference type="EMBL" id="CP039965">
    <property type="protein sequence ID" value="QCO57049.1"/>
    <property type="molecule type" value="Genomic_DNA"/>
</dbReference>
<keyword evidence="3" id="KW-0804">Transcription</keyword>
<dbReference type="Pfam" id="PF07702">
    <property type="entry name" value="UTRA"/>
    <property type="match status" value="1"/>
</dbReference>
<dbReference type="SMART" id="SM00345">
    <property type="entry name" value="HTH_GNTR"/>
    <property type="match status" value="1"/>
</dbReference>
<evidence type="ECO:0000256" key="2">
    <source>
        <dbReference type="ARBA" id="ARBA00023125"/>
    </source>
</evidence>
<keyword evidence="2" id="KW-0238">DNA-binding</keyword>
<accession>A0A4P8EJB1</accession>
<dbReference type="CDD" id="cd07377">
    <property type="entry name" value="WHTH_GntR"/>
    <property type="match status" value="1"/>
</dbReference>
<evidence type="ECO:0000313" key="5">
    <source>
        <dbReference type="EMBL" id="QCO57049.1"/>
    </source>
</evidence>
<dbReference type="GO" id="GO:0003700">
    <property type="term" value="F:DNA-binding transcription factor activity"/>
    <property type="evidence" value="ECO:0007669"/>
    <property type="project" value="InterPro"/>
</dbReference>